<organism evidence="6 7">
    <name type="scientific">Thermomonospora echinospora</name>
    <dbReference type="NCBI Taxonomy" id="1992"/>
    <lineage>
        <taxon>Bacteria</taxon>
        <taxon>Bacillati</taxon>
        <taxon>Actinomycetota</taxon>
        <taxon>Actinomycetes</taxon>
        <taxon>Streptosporangiales</taxon>
        <taxon>Thermomonosporaceae</taxon>
        <taxon>Thermomonospora</taxon>
    </lineage>
</organism>
<feature type="domain" description="Tyr recombinase" evidence="5">
    <location>
        <begin position="210"/>
        <end position="427"/>
    </location>
</feature>
<dbReference type="RefSeq" id="WP_103938219.1">
    <property type="nucleotide sequence ID" value="NZ_FNVO01000005.1"/>
</dbReference>
<dbReference type="InterPro" id="IPR011010">
    <property type="entry name" value="DNA_brk_join_enz"/>
</dbReference>
<evidence type="ECO:0000256" key="4">
    <source>
        <dbReference type="SAM" id="MobiDB-lite"/>
    </source>
</evidence>
<name>A0A1H6A603_9ACTN</name>
<dbReference type="OrthoDB" id="1822491at2"/>
<evidence type="ECO:0000256" key="2">
    <source>
        <dbReference type="ARBA" id="ARBA00023125"/>
    </source>
</evidence>
<dbReference type="InterPro" id="IPR050090">
    <property type="entry name" value="Tyrosine_recombinase_XerCD"/>
</dbReference>
<evidence type="ECO:0000256" key="1">
    <source>
        <dbReference type="ARBA" id="ARBA00008857"/>
    </source>
</evidence>
<evidence type="ECO:0000256" key="3">
    <source>
        <dbReference type="ARBA" id="ARBA00023172"/>
    </source>
</evidence>
<dbReference type="GO" id="GO:0003677">
    <property type="term" value="F:DNA binding"/>
    <property type="evidence" value="ECO:0007669"/>
    <property type="project" value="UniProtKB-KW"/>
</dbReference>
<comment type="similarity">
    <text evidence="1">Belongs to the 'phage' integrase family.</text>
</comment>
<dbReference type="PROSITE" id="PS51898">
    <property type="entry name" value="TYR_RECOMBINASE"/>
    <property type="match status" value="1"/>
</dbReference>
<evidence type="ECO:0000259" key="5">
    <source>
        <dbReference type="PROSITE" id="PS51898"/>
    </source>
</evidence>
<reference evidence="7" key="1">
    <citation type="submission" date="2016-10" db="EMBL/GenBank/DDBJ databases">
        <authorList>
            <person name="Varghese N."/>
            <person name="Submissions S."/>
        </authorList>
    </citation>
    <scope>NUCLEOTIDE SEQUENCE [LARGE SCALE GENOMIC DNA]</scope>
    <source>
        <strain evidence="7">DSM 43163</strain>
    </source>
</reference>
<dbReference type="GO" id="GO:0006310">
    <property type="term" value="P:DNA recombination"/>
    <property type="evidence" value="ECO:0007669"/>
    <property type="project" value="UniProtKB-KW"/>
</dbReference>
<sequence length="447" mass="49696">MAVYDRWHLSHPPEGAEPCKCGRGRNKLYPSADHGTARRWQVRWRDESGRQRKKNFTEKVGDDPERHAAACDAKVNAELDADSWIDPELGKITLEAYAKQWRGGLASDPASLETVDKHLAHIYDVERTDRTKRAPGSSPIGHREMRALAKSPSAIQQWVKSLEAKGLAPGYVKAITTTLSTIFAAAIEDGRISRNPVRSKSVRLPTVPDRKVRPWTLEMVQAARAEVDRRHSSGAMVDLAAAAGLRESEVFAFAEEDIVFLGADRKILVRRQIKRIKDAEGRYQLVFALPKRGKEREVPLSDTLSLRLSEQMAKRPPVPVTLPWGRPDGKPRTFRLLFVKADGLPWYRQAFEHTWTAARAAAGAPPPPDENGRFHGLRHTFASIQLAGGADILKLAAWLGHTDPGFTLRTYAHLMPDVRDVGRRAVDDFFGAADRPSALDVPSKSGS</sequence>
<protein>
    <submittedName>
        <fullName evidence="6">Site-specific recombinase XerD</fullName>
    </submittedName>
</protein>
<dbReference type="SUPFAM" id="SSF56349">
    <property type="entry name" value="DNA breaking-rejoining enzymes"/>
    <property type="match status" value="1"/>
</dbReference>
<dbReference type="EMBL" id="FNVO01000005">
    <property type="protein sequence ID" value="SEG44173.1"/>
    <property type="molecule type" value="Genomic_DNA"/>
</dbReference>
<feature type="region of interest" description="Disordered" evidence="4">
    <location>
        <begin position="45"/>
        <end position="64"/>
    </location>
</feature>
<keyword evidence="7" id="KW-1185">Reference proteome</keyword>
<dbReference type="GO" id="GO:0015074">
    <property type="term" value="P:DNA integration"/>
    <property type="evidence" value="ECO:0007669"/>
    <property type="project" value="InterPro"/>
</dbReference>
<gene>
    <name evidence="6" type="ORF">SAMN04489712_105237</name>
</gene>
<dbReference type="AlphaFoldDB" id="A0A1H6A603"/>
<accession>A0A1H6A603</accession>
<dbReference type="Proteomes" id="UP000236723">
    <property type="component" value="Unassembled WGS sequence"/>
</dbReference>
<dbReference type="Gene3D" id="1.10.150.130">
    <property type="match status" value="1"/>
</dbReference>
<dbReference type="Gene3D" id="1.10.443.10">
    <property type="entry name" value="Intergrase catalytic core"/>
    <property type="match status" value="1"/>
</dbReference>
<dbReference type="InterPro" id="IPR002104">
    <property type="entry name" value="Integrase_catalytic"/>
</dbReference>
<keyword evidence="3" id="KW-0233">DNA recombination</keyword>
<evidence type="ECO:0000313" key="6">
    <source>
        <dbReference type="EMBL" id="SEG44173.1"/>
    </source>
</evidence>
<keyword evidence="2" id="KW-0238">DNA-binding</keyword>
<dbReference type="InterPro" id="IPR013762">
    <property type="entry name" value="Integrase-like_cat_sf"/>
</dbReference>
<evidence type="ECO:0000313" key="7">
    <source>
        <dbReference type="Proteomes" id="UP000236723"/>
    </source>
</evidence>
<proteinExistence type="inferred from homology"/>
<dbReference type="PANTHER" id="PTHR30349:SF64">
    <property type="entry name" value="PROPHAGE INTEGRASE INTD-RELATED"/>
    <property type="match status" value="1"/>
</dbReference>
<dbReference type="InterPro" id="IPR010998">
    <property type="entry name" value="Integrase_recombinase_N"/>
</dbReference>
<dbReference type="Pfam" id="PF00589">
    <property type="entry name" value="Phage_integrase"/>
    <property type="match status" value="1"/>
</dbReference>
<dbReference type="PANTHER" id="PTHR30349">
    <property type="entry name" value="PHAGE INTEGRASE-RELATED"/>
    <property type="match status" value="1"/>
</dbReference>